<dbReference type="Proteomes" id="UP000289184">
    <property type="component" value="Unassembled WGS sequence"/>
</dbReference>
<dbReference type="EMBL" id="UFQB01000012">
    <property type="protein sequence ID" value="SSW67455.1"/>
    <property type="molecule type" value="Genomic_DNA"/>
</dbReference>
<feature type="compositionally biased region" description="Low complexity" evidence="1">
    <location>
        <begin position="131"/>
        <end position="151"/>
    </location>
</feature>
<dbReference type="OrthoDB" id="8666791at2"/>
<feature type="compositionally biased region" description="Low complexity" evidence="1">
    <location>
        <begin position="8"/>
        <end position="24"/>
    </location>
</feature>
<keyword evidence="3" id="KW-1185">Reference proteome</keyword>
<evidence type="ECO:0000313" key="2">
    <source>
        <dbReference type="EMBL" id="SSW67455.1"/>
    </source>
</evidence>
<protein>
    <submittedName>
        <fullName evidence="2">Uncharacterized protein</fullName>
    </submittedName>
</protein>
<evidence type="ECO:0000256" key="1">
    <source>
        <dbReference type="SAM" id="MobiDB-lite"/>
    </source>
</evidence>
<dbReference type="AlphaFoldDB" id="A0A446CI49"/>
<gene>
    <name evidence="2" type="ORF">AGI3411_03118</name>
</gene>
<evidence type="ECO:0000313" key="3">
    <source>
        <dbReference type="Proteomes" id="UP000289184"/>
    </source>
</evidence>
<sequence>MNDKTKTWRSTTTTRSWTATKGTASEQREDIATLLDGATVSETWSYAGIEDGEPFKVDIKDGAVTLNGREYDSLDAVPRAQRERIEALRAGQGGGDVWQLLRQAGIDVNELAPDLREGGAKPGFSIETEGAASAQAPAAPSHRASAAPEASLSPGAVPAGGGGLRRTLLIGIAVGLGWWVGRALNLF</sequence>
<reference evidence="2 3" key="1">
    <citation type="submission" date="2018-07" db="EMBL/GenBank/DDBJ databases">
        <authorList>
            <person name="Peeters C."/>
        </authorList>
    </citation>
    <scope>NUCLEOTIDE SEQUENCE [LARGE SCALE GENOMIC DNA]</scope>
    <source>
        <strain evidence="2 3">LMG 3411</strain>
    </source>
</reference>
<feature type="region of interest" description="Disordered" evidence="1">
    <location>
        <begin position="1"/>
        <end position="25"/>
    </location>
</feature>
<name>A0A446CI49_9BURK</name>
<accession>A0A446CI49</accession>
<proteinExistence type="predicted"/>
<feature type="region of interest" description="Disordered" evidence="1">
    <location>
        <begin position="118"/>
        <end position="153"/>
    </location>
</feature>
<dbReference type="RefSeq" id="WP_129528297.1">
    <property type="nucleotide sequence ID" value="NZ_UFQB01000012.1"/>
</dbReference>
<organism evidence="2 3">
    <name type="scientific">Achromobacter agilis</name>
    <dbReference type="NCBI Taxonomy" id="1353888"/>
    <lineage>
        <taxon>Bacteria</taxon>
        <taxon>Pseudomonadati</taxon>
        <taxon>Pseudomonadota</taxon>
        <taxon>Betaproteobacteria</taxon>
        <taxon>Burkholderiales</taxon>
        <taxon>Alcaligenaceae</taxon>
        <taxon>Achromobacter</taxon>
    </lineage>
</organism>